<dbReference type="InterPro" id="IPR013154">
    <property type="entry name" value="ADH-like_N"/>
</dbReference>
<dbReference type="Pfam" id="PF08240">
    <property type="entry name" value="ADH_N"/>
    <property type="match status" value="1"/>
</dbReference>
<dbReference type="EMBL" id="JARXIC010000004">
    <property type="protein sequence ID" value="MDQ8193500.1"/>
    <property type="molecule type" value="Genomic_DNA"/>
</dbReference>
<evidence type="ECO:0000313" key="7">
    <source>
        <dbReference type="EMBL" id="MDQ8193500.1"/>
    </source>
</evidence>
<dbReference type="PANTHER" id="PTHR42683">
    <property type="entry name" value="ALDEHYDE REDUCTASE"/>
    <property type="match status" value="1"/>
</dbReference>
<dbReference type="CDD" id="cd05283">
    <property type="entry name" value="CAD1"/>
    <property type="match status" value="1"/>
</dbReference>
<dbReference type="Pfam" id="PF00107">
    <property type="entry name" value="ADH_zinc_N"/>
    <property type="match status" value="1"/>
</dbReference>
<reference evidence="7 8" key="1">
    <citation type="submission" date="2023-04" db="EMBL/GenBank/DDBJ databases">
        <title>A novel bacteria isolated from coastal sediment.</title>
        <authorList>
            <person name="Liu X.-J."/>
            <person name="Du Z.-J."/>
        </authorList>
    </citation>
    <scope>NUCLEOTIDE SEQUENCE [LARGE SCALE GENOMIC DNA]</scope>
    <source>
        <strain evidence="7 8">SDUM461004</strain>
    </source>
</reference>
<dbReference type="RefSeq" id="WP_308983989.1">
    <property type="nucleotide sequence ID" value="NZ_JARXIC010000004.1"/>
</dbReference>
<comment type="similarity">
    <text evidence="5">Belongs to the zinc-containing alcohol dehydrogenase family.</text>
</comment>
<dbReference type="InterPro" id="IPR047109">
    <property type="entry name" value="CAD-like"/>
</dbReference>
<keyword evidence="4 7" id="KW-0560">Oxidoreductase</keyword>
<keyword evidence="2 5" id="KW-0479">Metal-binding</keyword>
<evidence type="ECO:0000256" key="1">
    <source>
        <dbReference type="ARBA" id="ARBA00001947"/>
    </source>
</evidence>
<dbReference type="SMART" id="SM00829">
    <property type="entry name" value="PKS_ER"/>
    <property type="match status" value="1"/>
</dbReference>
<evidence type="ECO:0000313" key="8">
    <source>
        <dbReference type="Proteomes" id="UP001243717"/>
    </source>
</evidence>
<sequence length="347" mass="37003">MAMNDNATQTQTIHAYAAQQAGGPLEKFSYEVGDLKPNEVEIDVLHCGICHSDLSMIDNEWGMSKYPLVAGHEVIGRVAAVGPQVSRLQPGMTVGLGWHSGYCGECACCQTGDQNLCQSAESTIVARHGGFADKVRADAASVVVVPEGIDLAAAGPLLCGGITVFNPLVQFDVQPTDKVAVIGIGGLGHLALQFLNAWGCEVTAFTSSESKRQEALELGAHTTLNSRDAAEIKAAAGSFDFIISTVNVKLDWNLYLSTLKPKGRLHFVGATLEPLEVGVFSLISAQRSISGSPVGSPATIEQMLDFARLHEIQPKVESYPMSEINEAFERLKSGDARYRIVLSNAES</sequence>
<dbReference type="Proteomes" id="UP001243717">
    <property type="component" value="Unassembled WGS sequence"/>
</dbReference>
<feature type="domain" description="Enoyl reductase (ER)" evidence="6">
    <location>
        <begin position="23"/>
        <end position="342"/>
    </location>
</feature>
<dbReference type="Gene3D" id="3.40.50.720">
    <property type="entry name" value="NAD(P)-binding Rossmann-like Domain"/>
    <property type="match status" value="1"/>
</dbReference>
<evidence type="ECO:0000256" key="5">
    <source>
        <dbReference type="RuleBase" id="RU361277"/>
    </source>
</evidence>
<dbReference type="InterPro" id="IPR020843">
    <property type="entry name" value="ER"/>
</dbReference>
<dbReference type="InterPro" id="IPR011032">
    <property type="entry name" value="GroES-like_sf"/>
</dbReference>
<proteinExistence type="inferred from homology"/>
<dbReference type="SUPFAM" id="SSF51735">
    <property type="entry name" value="NAD(P)-binding Rossmann-fold domains"/>
    <property type="match status" value="1"/>
</dbReference>
<dbReference type="GO" id="GO:0016491">
    <property type="term" value="F:oxidoreductase activity"/>
    <property type="evidence" value="ECO:0007669"/>
    <property type="project" value="UniProtKB-KW"/>
</dbReference>
<accession>A0ABU1AFF9</accession>
<dbReference type="InterPro" id="IPR002328">
    <property type="entry name" value="ADH_Zn_CS"/>
</dbReference>
<comment type="cofactor">
    <cofactor evidence="1 5">
        <name>Zn(2+)</name>
        <dbReference type="ChEBI" id="CHEBI:29105"/>
    </cofactor>
</comment>
<keyword evidence="3 5" id="KW-0862">Zinc</keyword>
<dbReference type="SUPFAM" id="SSF50129">
    <property type="entry name" value="GroES-like"/>
    <property type="match status" value="1"/>
</dbReference>
<dbReference type="PROSITE" id="PS00059">
    <property type="entry name" value="ADH_ZINC"/>
    <property type="match status" value="1"/>
</dbReference>
<evidence type="ECO:0000256" key="2">
    <source>
        <dbReference type="ARBA" id="ARBA00022723"/>
    </source>
</evidence>
<protein>
    <submittedName>
        <fullName evidence="7">NAD(P)-dependent alcohol dehydrogenase</fullName>
        <ecNumber evidence="7">1.1.-.-</ecNumber>
    </submittedName>
</protein>
<name>A0ABU1AFF9_9BACT</name>
<dbReference type="Gene3D" id="3.90.180.10">
    <property type="entry name" value="Medium-chain alcohol dehydrogenases, catalytic domain"/>
    <property type="match status" value="1"/>
</dbReference>
<evidence type="ECO:0000259" key="6">
    <source>
        <dbReference type="SMART" id="SM00829"/>
    </source>
</evidence>
<keyword evidence="8" id="KW-1185">Reference proteome</keyword>
<evidence type="ECO:0000256" key="3">
    <source>
        <dbReference type="ARBA" id="ARBA00022833"/>
    </source>
</evidence>
<dbReference type="EC" id="1.1.-.-" evidence="7"/>
<gene>
    <name evidence="7" type="ORF">QEH59_03630</name>
</gene>
<organism evidence="7 8">
    <name type="scientific">Thalassobacterium sedimentorum</name>
    <dbReference type="NCBI Taxonomy" id="3041258"/>
    <lineage>
        <taxon>Bacteria</taxon>
        <taxon>Pseudomonadati</taxon>
        <taxon>Verrucomicrobiota</taxon>
        <taxon>Opitutia</taxon>
        <taxon>Puniceicoccales</taxon>
        <taxon>Coraliomargaritaceae</taxon>
        <taxon>Thalassobacterium</taxon>
    </lineage>
</organism>
<evidence type="ECO:0000256" key="4">
    <source>
        <dbReference type="ARBA" id="ARBA00023002"/>
    </source>
</evidence>
<comment type="caution">
    <text evidence="7">The sequence shown here is derived from an EMBL/GenBank/DDBJ whole genome shotgun (WGS) entry which is preliminary data.</text>
</comment>
<dbReference type="InterPro" id="IPR036291">
    <property type="entry name" value="NAD(P)-bd_dom_sf"/>
</dbReference>
<dbReference type="InterPro" id="IPR013149">
    <property type="entry name" value="ADH-like_C"/>
</dbReference>